<accession>R9P4N2</accession>
<dbReference type="HOGENOM" id="CLU_2321376_0_0_1"/>
<dbReference type="Proteomes" id="UP000014071">
    <property type="component" value="Unassembled WGS sequence"/>
</dbReference>
<dbReference type="RefSeq" id="XP_012189965.1">
    <property type="nucleotide sequence ID" value="XM_012334575.1"/>
</dbReference>
<gene>
    <name evidence="2" type="ORF">PHSY_003958</name>
</gene>
<protein>
    <submittedName>
        <fullName evidence="2">Aldose reductase</fullName>
    </submittedName>
</protein>
<organism evidence="2 3">
    <name type="scientific">Pseudozyma hubeiensis (strain SY62)</name>
    <name type="common">Yeast</name>
    <dbReference type="NCBI Taxonomy" id="1305764"/>
    <lineage>
        <taxon>Eukaryota</taxon>
        <taxon>Fungi</taxon>
        <taxon>Dikarya</taxon>
        <taxon>Basidiomycota</taxon>
        <taxon>Ustilaginomycotina</taxon>
        <taxon>Ustilaginomycetes</taxon>
        <taxon>Ustilaginales</taxon>
        <taxon>Ustilaginaceae</taxon>
        <taxon>Pseudozyma</taxon>
    </lineage>
</organism>
<evidence type="ECO:0000313" key="2">
    <source>
        <dbReference type="EMBL" id="GAC96378.1"/>
    </source>
</evidence>
<sequence>MSSADRRICTSARRSIAVRLSSKHSQSEGPFAEVTGSVRSRKLEREPQTMHSNGDVAVDRGALALPRTGSEEHMTDFLTSTPLRLASDDASYLACAGAT</sequence>
<feature type="region of interest" description="Disordered" evidence="1">
    <location>
        <begin position="19"/>
        <end position="60"/>
    </location>
</feature>
<name>R9P4N2_PSEHS</name>
<evidence type="ECO:0000256" key="1">
    <source>
        <dbReference type="SAM" id="MobiDB-lite"/>
    </source>
</evidence>
<keyword evidence="3" id="KW-1185">Reference proteome</keyword>
<evidence type="ECO:0000313" key="3">
    <source>
        <dbReference type="Proteomes" id="UP000014071"/>
    </source>
</evidence>
<proteinExistence type="predicted"/>
<dbReference type="EMBL" id="DF238801">
    <property type="protein sequence ID" value="GAC96378.1"/>
    <property type="molecule type" value="Genomic_DNA"/>
</dbReference>
<dbReference type="AlphaFoldDB" id="R9P4N2"/>
<reference evidence="3" key="1">
    <citation type="journal article" date="2013" name="Genome Announc.">
        <title>Draft genome sequence of the basidiomycetous yeast-like fungus Pseudozyma hubeiensis SY62, which produces an abundant amount of the biosurfactant mannosylerythritol lipids.</title>
        <authorList>
            <person name="Konishi M."/>
            <person name="Hatada Y."/>
            <person name="Horiuchi J."/>
        </authorList>
    </citation>
    <scope>NUCLEOTIDE SEQUENCE [LARGE SCALE GENOMIC DNA]</scope>
    <source>
        <strain evidence="3">SY62</strain>
    </source>
</reference>
<dbReference type="GeneID" id="24109244"/>